<gene>
    <name evidence="2" type="ORF">FA045_07000</name>
</gene>
<dbReference type="EMBL" id="SWBO01000003">
    <property type="protein sequence ID" value="TKC01988.1"/>
    <property type="molecule type" value="Genomic_DNA"/>
</dbReference>
<dbReference type="RefSeq" id="WP_136875891.1">
    <property type="nucleotide sequence ID" value="NZ_SWBO01000003.1"/>
</dbReference>
<feature type="domain" description="Rhodanese" evidence="1">
    <location>
        <begin position="20"/>
        <end position="106"/>
    </location>
</feature>
<proteinExistence type="predicted"/>
<organism evidence="2 3">
    <name type="scientific">Pedobacter cryotolerans</name>
    <dbReference type="NCBI Taxonomy" id="2571270"/>
    <lineage>
        <taxon>Bacteria</taxon>
        <taxon>Pseudomonadati</taxon>
        <taxon>Bacteroidota</taxon>
        <taxon>Sphingobacteriia</taxon>
        <taxon>Sphingobacteriales</taxon>
        <taxon>Sphingobacteriaceae</taxon>
        <taxon>Pedobacter</taxon>
    </lineage>
</organism>
<name>A0A4U1C8N8_9SPHI</name>
<evidence type="ECO:0000259" key="1">
    <source>
        <dbReference type="PROSITE" id="PS50206"/>
    </source>
</evidence>
<dbReference type="SMART" id="SM00450">
    <property type="entry name" value="RHOD"/>
    <property type="match status" value="1"/>
</dbReference>
<dbReference type="PANTHER" id="PTHR43031">
    <property type="entry name" value="FAD-DEPENDENT OXIDOREDUCTASE"/>
    <property type="match status" value="1"/>
</dbReference>
<reference evidence="2 3" key="1">
    <citation type="submission" date="2019-04" db="EMBL/GenBank/DDBJ databases">
        <title>Pedobacter sp. AR-2-6 sp. nov., isolated from Arctic soil.</title>
        <authorList>
            <person name="Dahal R.H."/>
            <person name="Kim D.-U."/>
        </authorList>
    </citation>
    <scope>NUCLEOTIDE SEQUENCE [LARGE SCALE GENOMIC DNA]</scope>
    <source>
        <strain evidence="2 3">AR-2-6</strain>
    </source>
</reference>
<comment type="caution">
    <text evidence="2">The sequence shown here is derived from an EMBL/GenBank/DDBJ whole genome shotgun (WGS) entry which is preliminary data.</text>
</comment>
<dbReference type="CDD" id="cd00158">
    <property type="entry name" value="RHOD"/>
    <property type="match status" value="1"/>
</dbReference>
<dbReference type="Pfam" id="PF00581">
    <property type="entry name" value="Rhodanese"/>
    <property type="match status" value="1"/>
</dbReference>
<dbReference type="InterPro" id="IPR036873">
    <property type="entry name" value="Rhodanese-like_dom_sf"/>
</dbReference>
<dbReference type="OrthoDB" id="9808735at2"/>
<protein>
    <submittedName>
        <fullName evidence="2">Rhodanese-like domain-containing protein</fullName>
    </submittedName>
</protein>
<dbReference type="Gene3D" id="3.40.250.10">
    <property type="entry name" value="Rhodanese-like domain"/>
    <property type="match status" value="1"/>
</dbReference>
<keyword evidence="3" id="KW-1185">Reference proteome</keyword>
<dbReference type="SUPFAM" id="SSF52821">
    <property type="entry name" value="Rhodanese/Cell cycle control phosphatase"/>
    <property type="match status" value="1"/>
</dbReference>
<dbReference type="InterPro" id="IPR001763">
    <property type="entry name" value="Rhodanese-like_dom"/>
</dbReference>
<dbReference type="Proteomes" id="UP000310477">
    <property type="component" value="Unassembled WGS sequence"/>
</dbReference>
<evidence type="ECO:0000313" key="3">
    <source>
        <dbReference type="Proteomes" id="UP000310477"/>
    </source>
</evidence>
<dbReference type="PROSITE" id="PS50206">
    <property type="entry name" value="RHODANESE_3"/>
    <property type="match status" value="1"/>
</dbReference>
<dbReference type="AlphaFoldDB" id="A0A4U1C8N8"/>
<dbReference type="InterPro" id="IPR050229">
    <property type="entry name" value="GlpE_sulfurtransferase"/>
</dbReference>
<accession>A0A4U1C8N8</accession>
<dbReference type="PANTHER" id="PTHR43031:SF1">
    <property type="entry name" value="PYRIDINE NUCLEOTIDE-DISULPHIDE OXIDOREDUCTASE"/>
    <property type="match status" value="1"/>
</dbReference>
<evidence type="ECO:0000313" key="2">
    <source>
        <dbReference type="EMBL" id="TKC01988.1"/>
    </source>
</evidence>
<sequence length="106" mass="11430">MGLFSSLFGTADNTKLITVIKEGAFLVDVRSSSEFASGSVKAAVNIPLDNLQQQITKFKGKQNIVVFCRSGNRSSMAKNILTQSGFKNVTDGGTWKNVKKILADNS</sequence>